<protein>
    <submittedName>
        <fullName evidence="2">Uncharacterized protein</fullName>
    </submittedName>
</protein>
<reference evidence="2" key="1">
    <citation type="submission" date="2021-03" db="EMBL/GenBank/DDBJ databases">
        <authorList>
            <person name="Tagirdzhanova G."/>
        </authorList>
    </citation>
    <scope>NUCLEOTIDE SEQUENCE</scope>
</reference>
<dbReference type="PANTHER" id="PTHR11440">
    <property type="entry name" value="LECITHIN-CHOLESTEROL ACYLTRANSFERASE-RELATED"/>
    <property type="match status" value="1"/>
</dbReference>
<dbReference type="AlphaFoldDB" id="A0A8H3EHR7"/>
<feature type="region of interest" description="Disordered" evidence="1">
    <location>
        <begin position="871"/>
        <end position="892"/>
    </location>
</feature>
<feature type="compositionally biased region" description="Low complexity" evidence="1">
    <location>
        <begin position="137"/>
        <end position="151"/>
    </location>
</feature>
<evidence type="ECO:0000256" key="1">
    <source>
        <dbReference type="SAM" id="MobiDB-lite"/>
    </source>
</evidence>
<gene>
    <name evidence="2" type="ORF">GOMPHAMPRED_004933</name>
</gene>
<feature type="region of interest" description="Disordered" evidence="1">
    <location>
        <begin position="119"/>
        <end position="156"/>
    </location>
</feature>
<dbReference type="SUPFAM" id="SSF53474">
    <property type="entry name" value="alpha/beta-Hydrolases"/>
    <property type="match status" value="1"/>
</dbReference>
<feature type="region of interest" description="Disordered" evidence="1">
    <location>
        <begin position="386"/>
        <end position="410"/>
    </location>
</feature>
<feature type="region of interest" description="Disordered" evidence="1">
    <location>
        <begin position="243"/>
        <end position="266"/>
    </location>
</feature>
<name>A0A8H3EHR7_9LECA</name>
<dbReference type="InterPro" id="IPR029058">
    <property type="entry name" value="AB_hydrolase_fold"/>
</dbReference>
<dbReference type="Proteomes" id="UP000664169">
    <property type="component" value="Unassembled WGS sequence"/>
</dbReference>
<accession>A0A8H3EHR7</accession>
<feature type="compositionally biased region" description="Polar residues" evidence="1">
    <location>
        <begin position="247"/>
        <end position="257"/>
    </location>
</feature>
<dbReference type="OrthoDB" id="10250441at2759"/>
<evidence type="ECO:0000313" key="2">
    <source>
        <dbReference type="EMBL" id="CAF9906799.1"/>
    </source>
</evidence>
<organism evidence="2 3">
    <name type="scientific">Gomphillus americanus</name>
    <dbReference type="NCBI Taxonomy" id="1940652"/>
    <lineage>
        <taxon>Eukaryota</taxon>
        <taxon>Fungi</taxon>
        <taxon>Dikarya</taxon>
        <taxon>Ascomycota</taxon>
        <taxon>Pezizomycotina</taxon>
        <taxon>Lecanoromycetes</taxon>
        <taxon>OSLEUM clade</taxon>
        <taxon>Ostropomycetidae</taxon>
        <taxon>Ostropales</taxon>
        <taxon>Graphidaceae</taxon>
        <taxon>Gomphilloideae</taxon>
        <taxon>Gomphillus</taxon>
    </lineage>
</organism>
<keyword evidence="3" id="KW-1185">Reference proteome</keyword>
<dbReference type="EMBL" id="CAJPDQ010000003">
    <property type="protein sequence ID" value="CAF9906799.1"/>
    <property type="molecule type" value="Genomic_DNA"/>
</dbReference>
<evidence type="ECO:0000313" key="3">
    <source>
        <dbReference type="Proteomes" id="UP000664169"/>
    </source>
</evidence>
<feature type="compositionally biased region" description="Polar residues" evidence="1">
    <location>
        <begin position="398"/>
        <end position="410"/>
    </location>
</feature>
<sequence length="892" mass="96383">MAKVPGSTKNDTAQGTKSTISRPGAKALGLLNIPILHSPIHRSFANGDVEEHENEELGYDAQTMVGVSMSRAQTNLLSSTISTAEKTAAFDSVNTWGFFDDRLDEEHEGMIRDSLYAPLMPDGASDSPPLHAGEILTSNEPSPRSSEPTPRIALHPSEHPALEPTQIVEWGPWQRSRSRAVSAASLLGDIKKFIPGLSQSNKTPTQPSRLESRGESIEPTTRVGRSNSIFGGKMSWASNLSLRPASQDRTSGQSTGNGHRRIISSPMMPENSTLSQIQATSSGHSTPLMAALGTFQNTTFQVQKLRRSASYDSLPLSLLSRVSSIDNYNRFAHIDSQVNTRVKAIRDTIADNLPSISTLNFSAFKPEFSFSKVGSVALPKSISTVFSGSTSSQDKSDTLSPSLSRTTFTNPRYPNLEEALQNLTGDVVVLGGYRGSTLRSAEPPHRQLWAPIKIGFGMRNVDLEVGLNPEDELTMEDRIFPSGMLTNVGPIDISKRLLARLKKCPNSKNGTLRVVDWGYDWRLSPALLARKLTAFLETLQCNQPGVSPESCGATVIAHSLGGLITRRVVNDRPELFAGVVYAGTPQFCVNILGPFRNGDDVLLSSRILTAQVNFTLRTSFVLLPESGQCFIDINDTQTQYHVDFFNVDTWKKYALSPCISRTLPVLTQSESRRSLFGALPTFASQSTGRSSPSDLSEKIESKAKTISHPAENTLDLSIGPSTSIATTSTLRLPDALTYLERTLKETLAFKKSLQHKPEHQQNNVYPPMSVLYSTSLPTVYGAKVASRDGIARADAYDNLAFASGDGVVLARAAMLPKGYKCAPGGRVRTGRGHVGMLSDLDAVGKCLSAIIRARKTGVGLGSEFAAAVDEHGNRKGRGGGGDGTIDSNGKSF</sequence>
<comment type="caution">
    <text evidence="2">The sequence shown here is derived from an EMBL/GenBank/DDBJ whole genome shotgun (WGS) entry which is preliminary data.</text>
</comment>
<feature type="region of interest" description="Disordered" evidence="1">
    <location>
        <begin position="1"/>
        <end position="21"/>
    </location>
</feature>
<feature type="compositionally biased region" description="Polar residues" evidence="1">
    <location>
        <begin position="197"/>
        <end position="209"/>
    </location>
</feature>
<feature type="compositionally biased region" description="Polar residues" evidence="1">
    <location>
        <begin position="7"/>
        <end position="21"/>
    </location>
</feature>
<dbReference type="Gene3D" id="3.40.50.1820">
    <property type="entry name" value="alpha/beta hydrolase"/>
    <property type="match status" value="1"/>
</dbReference>
<feature type="region of interest" description="Disordered" evidence="1">
    <location>
        <begin position="195"/>
        <end position="229"/>
    </location>
</feature>
<proteinExistence type="predicted"/>